<keyword evidence="1" id="KW-0677">Repeat</keyword>
<keyword evidence="5" id="KW-1185">Reference proteome</keyword>
<evidence type="ECO:0000256" key="3">
    <source>
        <dbReference type="PROSITE-ProRule" id="PRU00339"/>
    </source>
</evidence>
<evidence type="ECO:0000313" key="4">
    <source>
        <dbReference type="EMBL" id="KAK3232127.1"/>
    </source>
</evidence>
<dbReference type="PANTHER" id="PTHR15704:SF7">
    <property type="entry name" value="SUPERKILLER COMPLEX PROTEIN 3"/>
    <property type="match status" value="1"/>
</dbReference>
<feature type="repeat" description="TPR" evidence="3">
    <location>
        <begin position="164"/>
        <end position="197"/>
    </location>
</feature>
<dbReference type="Proteomes" id="UP001281410">
    <property type="component" value="Unassembled WGS sequence"/>
</dbReference>
<dbReference type="SUPFAM" id="SSF48452">
    <property type="entry name" value="TPR-like"/>
    <property type="match status" value="3"/>
</dbReference>
<dbReference type="Pfam" id="PF13432">
    <property type="entry name" value="TPR_16"/>
    <property type="match status" value="1"/>
</dbReference>
<sequence>MNKTEEEKELLLRQLKESLDANPDDPSLHFDLGVCLWERAESKETAAEHFVKAVKLNPQNAAAFRYLGHYYSGVSVDTQRALKCYQRAISLIPDDSDSGDALCDLLEQGGKESLEVAVCREAADKSPKAFWAFSRIGFLQLHQCKWSEAVQSLQHAIRGYHNSPQLWEALGLAYQRLGMFTAAIKSYGRAIELDDTSIYALIESGNIFLMLGSFRKGIEQFQLALKISPQNVSALSGLASAQLGLSKECINLGAFRWGASLLEDAHEVAKANTCLYGNMSCVWKLHGDIQLTYAKCFPWMEENHSLEFDVDTFNTSILSWKRTCLMAAVSAKSSYQKALHLAPWQANIYIDIAITSDLISSLNESYEHHLGVWKLSEKMALGALLLEGDNYDYWVALGCFSDHNALKQHALIRGLQLDVSLAVAWAYLGKLYRQEDEKKIARQAFDSARSIDPSLALPWAGMSADTHARDPSLDEAFESCLRAAQILPLAEFQIGLAMLSQHSGHLSSSQVFGAIQQAIQRAPYYPESHNMYGLVCEARFDYQAAVASYRLARYAIKSSADTIPKSLFQDVSINLARSLSRAGNALEAVRECEDLKKEGMLNAEGLQLYAFSLWQLGRHDLALSVAKNLAASFSTMESSSAAASVSFICRLLYNISGLDSAINSILKMPKALFQSSKMSFIVSAFHALDKSNRLESVVSSSRSTLASPEDITGMHYLVALGKLVKNGSESYLGFDSGIFHLRKILHIYPNSNLIRNLLGYLLLSSDKLKYTHIASRSCRIETSNVTRKEGLKSAWEILGAGGVACNVIGSIDMKFSFPTCGYECLNGPKSVQELQKCLRREPWNHNVRYLLILNLLQKAREERFPKHLCTILERLITVAISSESYSKQHMSYQYQKFQLLLCASEISLQVGNIIGCIKHAENASALLLPDGYLFFGHLMLCRAYAAEGNTRKLQEEYVRCLELKAEYHIGWICLKIMESQYEVLADSNILESNFMEFSKEQKNSMDYWVAIFSLVMGLFSIRNKDLLSAEKCLAQACSLAGSESCLLLCHGTICMEIARQYHDSQFLSLAVRSLTKAQETYLVHLPIVSILLAQAEGSLRSKEKWEKNLRHEWFTWPPEMRPAELFFQMHLLAMQSKVGLDYSSRVESCQSPQKWVLRAIHTNPSCLRYWKGLHKLVELA</sequence>
<proteinExistence type="predicted"/>
<dbReference type="EMBL" id="JANJYJ010000001">
    <property type="protein sequence ID" value="KAK3232127.1"/>
    <property type="molecule type" value="Genomic_DNA"/>
</dbReference>
<dbReference type="Pfam" id="PF13181">
    <property type="entry name" value="TPR_8"/>
    <property type="match status" value="1"/>
</dbReference>
<protein>
    <recommendedName>
        <fullName evidence="6">Tetratricopeptide repeat protein SKI3</fullName>
    </recommendedName>
</protein>
<keyword evidence="2 3" id="KW-0802">TPR repeat</keyword>
<organism evidence="4 5">
    <name type="scientific">Dipteronia sinensis</name>
    <dbReference type="NCBI Taxonomy" id="43782"/>
    <lineage>
        <taxon>Eukaryota</taxon>
        <taxon>Viridiplantae</taxon>
        <taxon>Streptophyta</taxon>
        <taxon>Embryophyta</taxon>
        <taxon>Tracheophyta</taxon>
        <taxon>Spermatophyta</taxon>
        <taxon>Magnoliopsida</taxon>
        <taxon>eudicotyledons</taxon>
        <taxon>Gunneridae</taxon>
        <taxon>Pentapetalae</taxon>
        <taxon>rosids</taxon>
        <taxon>malvids</taxon>
        <taxon>Sapindales</taxon>
        <taxon>Sapindaceae</taxon>
        <taxon>Hippocastanoideae</taxon>
        <taxon>Acereae</taxon>
        <taxon>Dipteronia</taxon>
    </lineage>
</organism>
<dbReference type="InterPro" id="IPR011990">
    <property type="entry name" value="TPR-like_helical_dom_sf"/>
</dbReference>
<accession>A0AAE0B956</accession>
<dbReference type="GO" id="GO:0055087">
    <property type="term" value="C:Ski complex"/>
    <property type="evidence" value="ECO:0007669"/>
    <property type="project" value="InterPro"/>
</dbReference>
<comment type="caution">
    <text evidence="4">The sequence shown here is derived from an EMBL/GenBank/DDBJ whole genome shotgun (WGS) entry which is preliminary data.</text>
</comment>
<feature type="repeat" description="TPR" evidence="3">
    <location>
        <begin position="198"/>
        <end position="231"/>
    </location>
</feature>
<dbReference type="Gene3D" id="1.25.40.10">
    <property type="entry name" value="Tetratricopeptide repeat domain"/>
    <property type="match status" value="4"/>
</dbReference>
<evidence type="ECO:0000256" key="2">
    <source>
        <dbReference type="ARBA" id="ARBA00022803"/>
    </source>
</evidence>
<dbReference type="InterPro" id="IPR039226">
    <property type="entry name" value="Ski3/TTC37"/>
</dbReference>
<evidence type="ECO:0000313" key="5">
    <source>
        <dbReference type="Proteomes" id="UP001281410"/>
    </source>
</evidence>
<dbReference type="PROSITE" id="PS50005">
    <property type="entry name" value="TPR"/>
    <property type="match status" value="3"/>
</dbReference>
<dbReference type="SMART" id="SM00028">
    <property type="entry name" value="TPR"/>
    <property type="match status" value="7"/>
</dbReference>
<dbReference type="GO" id="GO:0006401">
    <property type="term" value="P:RNA catabolic process"/>
    <property type="evidence" value="ECO:0007669"/>
    <property type="project" value="InterPro"/>
</dbReference>
<evidence type="ECO:0008006" key="6">
    <source>
        <dbReference type="Google" id="ProtNLM"/>
    </source>
</evidence>
<gene>
    <name evidence="4" type="ORF">Dsin_004008</name>
</gene>
<feature type="repeat" description="TPR" evidence="3">
    <location>
        <begin position="422"/>
        <end position="455"/>
    </location>
</feature>
<dbReference type="AlphaFoldDB" id="A0AAE0B956"/>
<dbReference type="InterPro" id="IPR019734">
    <property type="entry name" value="TPR_rpt"/>
</dbReference>
<name>A0AAE0B956_9ROSI</name>
<evidence type="ECO:0000256" key="1">
    <source>
        <dbReference type="ARBA" id="ARBA00022737"/>
    </source>
</evidence>
<reference evidence="4" key="1">
    <citation type="journal article" date="2023" name="Plant J.">
        <title>Genome sequences and population genomics provide insights into the demographic history, inbreeding, and mutation load of two 'living fossil' tree species of Dipteronia.</title>
        <authorList>
            <person name="Feng Y."/>
            <person name="Comes H.P."/>
            <person name="Chen J."/>
            <person name="Zhu S."/>
            <person name="Lu R."/>
            <person name="Zhang X."/>
            <person name="Li P."/>
            <person name="Qiu J."/>
            <person name="Olsen K.M."/>
            <person name="Qiu Y."/>
        </authorList>
    </citation>
    <scope>NUCLEOTIDE SEQUENCE</scope>
    <source>
        <strain evidence="4">NBL</strain>
    </source>
</reference>
<dbReference type="PANTHER" id="PTHR15704">
    <property type="entry name" value="SUPERKILLER 3 PROTEIN-RELATED"/>
    <property type="match status" value="1"/>
</dbReference>